<gene>
    <name evidence="1" type="ORF">CRG98_040681</name>
</gene>
<keyword evidence="2" id="KW-1185">Reference proteome</keyword>
<dbReference type="EMBL" id="PGOL01003966">
    <property type="protein sequence ID" value="PKI38909.1"/>
    <property type="molecule type" value="Genomic_DNA"/>
</dbReference>
<comment type="caution">
    <text evidence="1">The sequence shown here is derived from an EMBL/GenBank/DDBJ whole genome shotgun (WGS) entry which is preliminary data.</text>
</comment>
<dbReference type="AlphaFoldDB" id="A0A2I0I4H4"/>
<reference evidence="1 2" key="1">
    <citation type="submission" date="2017-11" db="EMBL/GenBank/DDBJ databases">
        <title>De-novo sequencing of pomegranate (Punica granatum L.) genome.</title>
        <authorList>
            <person name="Akparov Z."/>
            <person name="Amiraslanov A."/>
            <person name="Hajiyeva S."/>
            <person name="Abbasov M."/>
            <person name="Kaur K."/>
            <person name="Hamwieh A."/>
            <person name="Solovyev V."/>
            <person name="Salamov A."/>
            <person name="Braich B."/>
            <person name="Kosarev P."/>
            <person name="Mahmoud A."/>
            <person name="Hajiyev E."/>
            <person name="Babayeva S."/>
            <person name="Izzatullayeva V."/>
            <person name="Mammadov A."/>
            <person name="Mammadov A."/>
            <person name="Sharifova S."/>
            <person name="Ojaghi J."/>
            <person name="Eynullazada K."/>
            <person name="Bayramov B."/>
            <person name="Abdulazimova A."/>
            <person name="Shahmuradov I."/>
        </authorList>
    </citation>
    <scope>NUCLEOTIDE SEQUENCE [LARGE SCALE GENOMIC DNA]</scope>
    <source>
        <strain evidence="2">cv. AG2017</strain>
        <tissue evidence="1">Leaf</tissue>
    </source>
</reference>
<evidence type="ECO:0000313" key="2">
    <source>
        <dbReference type="Proteomes" id="UP000233551"/>
    </source>
</evidence>
<proteinExistence type="predicted"/>
<name>A0A2I0I4H4_PUNGR</name>
<sequence length="62" mass="7083">MSWFLPTSLTREGRAISAPPARWVYAQGGDRSGKNSEKARWWRCWGDLVPPHGGNNIRKIEM</sequence>
<dbReference type="Proteomes" id="UP000233551">
    <property type="component" value="Unassembled WGS sequence"/>
</dbReference>
<organism evidence="1 2">
    <name type="scientific">Punica granatum</name>
    <name type="common">Pomegranate</name>
    <dbReference type="NCBI Taxonomy" id="22663"/>
    <lineage>
        <taxon>Eukaryota</taxon>
        <taxon>Viridiplantae</taxon>
        <taxon>Streptophyta</taxon>
        <taxon>Embryophyta</taxon>
        <taxon>Tracheophyta</taxon>
        <taxon>Spermatophyta</taxon>
        <taxon>Magnoliopsida</taxon>
        <taxon>eudicotyledons</taxon>
        <taxon>Gunneridae</taxon>
        <taxon>Pentapetalae</taxon>
        <taxon>rosids</taxon>
        <taxon>malvids</taxon>
        <taxon>Myrtales</taxon>
        <taxon>Lythraceae</taxon>
        <taxon>Punica</taxon>
    </lineage>
</organism>
<accession>A0A2I0I4H4</accession>
<evidence type="ECO:0000313" key="1">
    <source>
        <dbReference type="EMBL" id="PKI38909.1"/>
    </source>
</evidence>
<protein>
    <submittedName>
        <fullName evidence="1">Uncharacterized protein</fullName>
    </submittedName>
</protein>